<sequence length="522" mass="57698">MTHPIETLQLPPPKGLDHWRAQLVCKKLTLLPGSYDRIKRALQGINSNADKVALAIAADPAACLHFFLRANQLVSRTGNEIHNLAHLVSLLGYPQCNQLLAALPVAERPLPFYWRQLQEGLLRTTLLHKLPLGQSGIDAQQLHFSVLFSGLPHWLCWHSAAREELNRAGLARNPRIGPAKATQLVYGQPLPWSQWLGREALPKPLLETLAIKPAEWRAQARALLRAAKGLAFDPIAHRRHALVFLLDQLGRQFMQAPMHPRVNRLVRMLAQLLQTSADKVSGCLHQAAGELDAVHHSLVDQHPARALLAGARHRPAGPVYALPKAPQSRDAKPAPIAPKDTPTAAGTARLLDNRFRNADIVKRELADLARGHERLQSLNHLLNSWLSGCADGMGMAVCAVLIPDKNRQHWLARFQNPAGDLATLKTSALLDKLCEKTASVFINDDNRDAMRPHLPAELAVLSQTNHLLLHSLVMQRKPVALLLCAEPDLSPPRLRALKQLNLALQTATERLAMKLRRQVASG</sequence>
<dbReference type="RefSeq" id="WP_015048253.1">
    <property type="nucleotide sequence ID" value="NC_018868.3"/>
</dbReference>
<dbReference type="STRING" id="1117647.M5M_14830"/>
<evidence type="ECO:0000313" key="2">
    <source>
        <dbReference type="EMBL" id="AFV00101.1"/>
    </source>
</evidence>
<evidence type="ECO:0000313" key="3">
    <source>
        <dbReference type="Proteomes" id="UP000000466"/>
    </source>
</evidence>
<name>K4KPD9_SIMAS</name>
<dbReference type="SUPFAM" id="SSF109604">
    <property type="entry name" value="HD-domain/PDEase-like"/>
    <property type="match status" value="1"/>
</dbReference>
<dbReference type="EMBL" id="CP003746">
    <property type="protein sequence ID" value="AFV00101.1"/>
    <property type="molecule type" value="Genomic_DNA"/>
</dbReference>
<dbReference type="HOGENOM" id="CLU_490769_0_0_6"/>
<dbReference type="Proteomes" id="UP000000466">
    <property type="component" value="Chromosome"/>
</dbReference>
<reference evidence="2 3" key="1">
    <citation type="journal article" date="2013" name="Genome Announc.">
        <title>Complete genome sequence of Simiduia agarivorans SA1(T), a marine bacterium able to degrade a variety of polysaccharides.</title>
        <authorList>
            <person name="Lin S.Y."/>
            <person name="Shieh W.Y."/>
            <person name="Chen J.S."/>
            <person name="Tang S.L."/>
        </authorList>
    </citation>
    <scope>NUCLEOTIDE SEQUENCE [LARGE SCALE GENOMIC DNA]</scope>
    <source>
        <strain evidence="3">DSM 21679 / JCM 13881 / BCRC 17597 / SA1</strain>
    </source>
</reference>
<dbReference type="KEGG" id="saga:M5M_14830"/>
<protein>
    <recommendedName>
        <fullName evidence="4">HDOD domain-containing protein</fullName>
    </recommendedName>
</protein>
<feature type="region of interest" description="Disordered" evidence="1">
    <location>
        <begin position="322"/>
        <end position="343"/>
    </location>
</feature>
<accession>K4KPD9</accession>
<proteinExistence type="predicted"/>
<keyword evidence="3" id="KW-1185">Reference proteome</keyword>
<organism evidence="2 3">
    <name type="scientific">Simiduia agarivorans (strain DSM 21679 / JCM 13881 / BCRC 17597 / SA1)</name>
    <dbReference type="NCBI Taxonomy" id="1117647"/>
    <lineage>
        <taxon>Bacteria</taxon>
        <taxon>Pseudomonadati</taxon>
        <taxon>Pseudomonadota</taxon>
        <taxon>Gammaproteobacteria</taxon>
        <taxon>Cellvibrionales</taxon>
        <taxon>Cellvibrionaceae</taxon>
        <taxon>Simiduia</taxon>
    </lineage>
</organism>
<evidence type="ECO:0008006" key="4">
    <source>
        <dbReference type="Google" id="ProtNLM"/>
    </source>
</evidence>
<gene>
    <name evidence="2" type="ordered locus">M5M_14830</name>
</gene>
<dbReference type="AlphaFoldDB" id="K4KPD9"/>
<evidence type="ECO:0000256" key="1">
    <source>
        <dbReference type="SAM" id="MobiDB-lite"/>
    </source>
</evidence>
<dbReference type="Gene3D" id="1.10.3210.10">
    <property type="entry name" value="Hypothetical protein af1432"/>
    <property type="match status" value="1"/>
</dbReference>